<dbReference type="Gene3D" id="1.20.1310.10">
    <property type="entry name" value="Cullin Repeats"/>
    <property type="match status" value="1"/>
</dbReference>
<dbReference type="InterPro" id="IPR001373">
    <property type="entry name" value="Cullin_N"/>
</dbReference>
<evidence type="ECO:0000256" key="2">
    <source>
        <dbReference type="SAM" id="MobiDB-lite"/>
    </source>
</evidence>
<proteinExistence type="inferred from homology"/>
<feature type="compositionally biased region" description="Basic and acidic residues" evidence="2">
    <location>
        <begin position="277"/>
        <end position="287"/>
    </location>
</feature>
<sequence length="287" mass="32600">MQSNSPEWLQLKDFLECVMDVDSPSETPLAELSFETLYRHVHHLCLRPSSKAQLRSDFVDTLEVLLTRQAQSLQPEQFELFITRFAEIVNRSVWASSVVRDVFLYFERIQSRGDTMSATVNIRALVLSAVKTIIIDPQRSTLFEALGAMQLTQPEYVPLGSENLRLLLSNLLAINPDYMSLNIPLYDQLLPLHPKPENFMLLQAEFARAEALHDISQIRAFSMEPATNELWGVYKDIVCSKKRGSLETSEEPANTPLPVQLEAMQTDSASGDVLMDTNREASKRRIE</sequence>
<keyword evidence="5" id="KW-1185">Reference proteome</keyword>
<name>A0A507FRU1_9FUNG</name>
<dbReference type="OrthoDB" id="2115639at2759"/>
<evidence type="ECO:0000313" key="4">
    <source>
        <dbReference type="EMBL" id="TPX77647.1"/>
    </source>
</evidence>
<dbReference type="Pfam" id="PF00888">
    <property type="entry name" value="Cullin"/>
    <property type="match status" value="1"/>
</dbReference>
<dbReference type="Proteomes" id="UP000320333">
    <property type="component" value="Unassembled WGS sequence"/>
</dbReference>
<gene>
    <name evidence="4" type="ORF">CcCBS67573_g01088</name>
</gene>
<dbReference type="SUPFAM" id="SSF74788">
    <property type="entry name" value="Cullin repeat-like"/>
    <property type="match status" value="1"/>
</dbReference>
<evidence type="ECO:0000256" key="1">
    <source>
        <dbReference type="ARBA" id="ARBA00006019"/>
    </source>
</evidence>
<protein>
    <recommendedName>
        <fullName evidence="3">Cullin N-terminal domain-containing protein</fullName>
    </recommendedName>
</protein>
<feature type="domain" description="Cullin N-terminal" evidence="3">
    <location>
        <begin position="27"/>
        <end position="145"/>
    </location>
</feature>
<evidence type="ECO:0000259" key="3">
    <source>
        <dbReference type="Pfam" id="PF00888"/>
    </source>
</evidence>
<feature type="region of interest" description="Disordered" evidence="2">
    <location>
        <begin position="244"/>
        <end position="287"/>
    </location>
</feature>
<reference evidence="4 5" key="1">
    <citation type="journal article" date="2019" name="Sci. Rep.">
        <title>Comparative genomics of chytrid fungi reveal insights into the obligate biotrophic and pathogenic lifestyle of Synchytrium endobioticum.</title>
        <authorList>
            <person name="van de Vossenberg B.T.L.H."/>
            <person name="Warris S."/>
            <person name="Nguyen H.D.T."/>
            <person name="van Gent-Pelzer M.P.E."/>
            <person name="Joly D.L."/>
            <person name="van de Geest H.C."/>
            <person name="Bonants P.J.M."/>
            <person name="Smith D.S."/>
            <person name="Levesque C.A."/>
            <person name="van der Lee T.A.J."/>
        </authorList>
    </citation>
    <scope>NUCLEOTIDE SEQUENCE [LARGE SCALE GENOMIC DNA]</scope>
    <source>
        <strain evidence="4 5">CBS 675.73</strain>
    </source>
</reference>
<organism evidence="4 5">
    <name type="scientific">Chytriomyces confervae</name>
    <dbReference type="NCBI Taxonomy" id="246404"/>
    <lineage>
        <taxon>Eukaryota</taxon>
        <taxon>Fungi</taxon>
        <taxon>Fungi incertae sedis</taxon>
        <taxon>Chytridiomycota</taxon>
        <taxon>Chytridiomycota incertae sedis</taxon>
        <taxon>Chytridiomycetes</taxon>
        <taxon>Chytridiales</taxon>
        <taxon>Chytriomycetaceae</taxon>
        <taxon>Chytriomyces</taxon>
    </lineage>
</organism>
<comment type="similarity">
    <text evidence="1">Belongs to the cullin family.</text>
</comment>
<dbReference type="EMBL" id="QEAP01000017">
    <property type="protein sequence ID" value="TPX77647.1"/>
    <property type="molecule type" value="Genomic_DNA"/>
</dbReference>
<accession>A0A507FRU1</accession>
<evidence type="ECO:0000313" key="5">
    <source>
        <dbReference type="Proteomes" id="UP000320333"/>
    </source>
</evidence>
<dbReference type="InterPro" id="IPR016159">
    <property type="entry name" value="Cullin_repeat-like_dom_sf"/>
</dbReference>
<comment type="caution">
    <text evidence="4">The sequence shown here is derived from an EMBL/GenBank/DDBJ whole genome shotgun (WGS) entry which is preliminary data.</text>
</comment>
<dbReference type="AlphaFoldDB" id="A0A507FRU1"/>
<dbReference type="STRING" id="246404.A0A507FRU1"/>